<organism evidence="2 3">
    <name type="scientific">Aphanomyces euteiches</name>
    <dbReference type="NCBI Taxonomy" id="100861"/>
    <lineage>
        <taxon>Eukaryota</taxon>
        <taxon>Sar</taxon>
        <taxon>Stramenopiles</taxon>
        <taxon>Oomycota</taxon>
        <taxon>Saprolegniomycetes</taxon>
        <taxon>Saprolegniales</taxon>
        <taxon>Verrucalvaceae</taxon>
        <taxon>Aphanomyces</taxon>
    </lineage>
</organism>
<comment type="caution">
    <text evidence="2">The sequence shown here is derived from an EMBL/GenBank/DDBJ whole genome shotgun (WGS) entry which is preliminary data.</text>
</comment>
<protein>
    <submittedName>
        <fullName evidence="2">Uncharacterized protein</fullName>
    </submittedName>
</protein>
<evidence type="ECO:0000313" key="3">
    <source>
        <dbReference type="Proteomes" id="UP000481153"/>
    </source>
</evidence>
<sequence>MRSLNDGSEGSDAAVKFSRISLAELVDMRAAESTFRNLLKSLHIQSKEIERLKASIVSLEEKIVEQNSQYVESIRRHTSIEARIADVETAIRLPNVRNASLGSIVAANYKEIVNLREKMSRKIEPPVVEEAWNRLDAKISTEIQAIRKSSVNLELISSLHMNQDALHAKVVHLSAQIESKMDQVDVARIETAIAKLHAFIPRSSEIESNLLRLEERMKDAELSCHHQAQISSVDIAKLREMLDAQSQLSTQERTRWKETHQALNAIIQKCRRNIATCHDQLRELKSVHEREAIASKGQLEKINQALNHWVDEVKSELEQRLTNAAWARYKKSFDAALASKATTTDVESTYSRLDKIDAWAILCDSHVQLSMRFIDWFFHRGDAYEHNLQLMESQLKQLSLRRQQEPFARFAD</sequence>
<gene>
    <name evidence="2" type="ORF">Ae201684_006879</name>
</gene>
<feature type="coiled-coil region" evidence="1">
    <location>
        <begin position="42"/>
        <end position="69"/>
    </location>
</feature>
<evidence type="ECO:0000313" key="2">
    <source>
        <dbReference type="EMBL" id="KAF0737075.1"/>
    </source>
</evidence>
<reference evidence="2 3" key="1">
    <citation type="submission" date="2019-07" db="EMBL/GenBank/DDBJ databases">
        <title>Genomics analysis of Aphanomyces spp. identifies a new class of oomycete effector associated with host adaptation.</title>
        <authorList>
            <person name="Gaulin E."/>
        </authorList>
    </citation>
    <scope>NUCLEOTIDE SEQUENCE [LARGE SCALE GENOMIC DNA]</scope>
    <source>
        <strain evidence="2 3">ATCC 201684</strain>
    </source>
</reference>
<name>A0A6G0XAC9_9STRA</name>
<dbReference type="Proteomes" id="UP000481153">
    <property type="component" value="Unassembled WGS sequence"/>
</dbReference>
<proteinExistence type="predicted"/>
<accession>A0A6G0XAC9</accession>
<dbReference type="VEuPathDB" id="FungiDB:AeMF1_021143"/>
<keyword evidence="3" id="KW-1185">Reference proteome</keyword>
<evidence type="ECO:0000256" key="1">
    <source>
        <dbReference type="SAM" id="Coils"/>
    </source>
</evidence>
<keyword evidence="1" id="KW-0175">Coiled coil</keyword>
<dbReference type="AlphaFoldDB" id="A0A6G0XAC9"/>
<dbReference type="EMBL" id="VJMJ01000085">
    <property type="protein sequence ID" value="KAF0737075.1"/>
    <property type="molecule type" value="Genomic_DNA"/>
</dbReference>